<evidence type="ECO:0000259" key="2">
    <source>
        <dbReference type="Pfam" id="PF04073"/>
    </source>
</evidence>
<proteinExistence type="inferred from homology"/>
<dbReference type="PANTHER" id="PTHR31423:SF3">
    <property type="entry name" value="PROLYL-TRNA SYNTHETASE ASSOCIATED DOMAIN-CONTAINING PROTEIN 1-RELATED"/>
    <property type="match status" value="1"/>
</dbReference>
<name>A0A3D9HPW0_9PROT</name>
<keyword evidence="3" id="KW-0378">Hydrolase</keyword>
<evidence type="ECO:0000313" key="3">
    <source>
        <dbReference type="EMBL" id="RED51527.1"/>
    </source>
</evidence>
<protein>
    <submittedName>
        <fullName evidence="3">Ala-tRNA(Pro) hydrolase</fullName>
    </submittedName>
</protein>
<dbReference type="Proteomes" id="UP000256845">
    <property type="component" value="Unassembled WGS sequence"/>
</dbReference>
<accession>A0A3D9HPW0</accession>
<feature type="domain" description="YbaK/aminoacyl-tRNA synthetase-associated" evidence="2">
    <location>
        <begin position="26"/>
        <end position="151"/>
    </location>
</feature>
<comment type="caution">
    <text evidence="3">The sequence shown here is derived from an EMBL/GenBank/DDBJ whole genome shotgun (WGS) entry which is preliminary data.</text>
</comment>
<dbReference type="Gene3D" id="3.90.960.10">
    <property type="entry name" value="YbaK/aminoacyl-tRNA synthetase-associated domain"/>
    <property type="match status" value="1"/>
</dbReference>
<dbReference type="CDD" id="cd04335">
    <property type="entry name" value="PrdX_deacylase"/>
    <property type="match status" value="1"/>
</dbReference>
<dbReference type="PANTHER" id="PTHR31423">
    <property type="entry name" value="YBAK DOMAIN-CONTAINING PROTEIN"/>
    <property type="match status" value="1"/>
</dbReference>
<dbReference type="Pfam" id="PF04073">
    <property type="entry name" value="tRNA_edit"/>
    <property type="match status" value="1"/>
</dbReference>
<dbReference type="GO" id="GO:0002161">
    <property type="term" value="F:aminoacyl-tRNA deacylase activity"/>
    <property type="evidence" value="ECO:0007669"/>
    <property type="project" value="InterPro"/>
</dbReference>
<dbReference type="InterPro" id="IPR036754">
    <property type="entry name" value="YbaK/aa-tRNA-synt-asso_dom_sf"/>
</dbReference>
<dbReference type="FunFam" id="3.90.960.10:FF:000005">
    <property type="entry name" value="Putative prolyl-tRNA synthetase"/>
    <property type="match status" value="1"/>
</dbReference>
<dbReference type="SUPFAM" id="SSF55826">
    <property type="entry name" value="YbaK/ProRS associated domain"/>
    <property type="match status" value="1"/>
</dbReference>
<dbReference type="AlphaFoldDB" id="A0A3D9HPW0"/>
<comment type="similarity">
    <text evidence="1">Belongs to the PRORSD1 family.</text>
</comment>
<reference evidence="3 4" key="1">
    <citation type="submission" date="2018-07" db="EMBL/GenBank/DDBJ databases">
        <title>Genomic Encyclopedia of Type Strains, Phase III (KMG-III): the genomes of soil and plant-associated and newly described type strains.</title>
        <authorList>
            <person name="Whitman W."/>
        </authorList>
    </citation>
    <scope>NUCLEOTIDE SEQUENCE [LARGE SCALE GENOMIC DNA]</scope>
    <source>
        <strain evidence="3 4">CECT 8488</strain>
    </source>
</reference>
<dbReference type="RefSeq" id="WP_245957031.1">
    <property type="nucleotide sequence ID" value="NZ_QRDW01000003.1"/>
</dbReference>
<gene>
    <name evidence="3" type="ORF">DFP90_103330</name>
</gene>
<keyword evidence="4" id="KW-1185">Reference proteome</keyword>
<dbReference type="EMBL" id="QRDW01000003">
    <property type="protein sequence ID" value="RED51527.1"/>
    <property type="molecule type" value="Genomic_DNA"/>
</dbReference>
<sequence>MSGTERDQDLYRRLDELDLDHDTISHAPVFTVEEAQAIREGQVGAHIKNLFLRDKKKNLFLVTALETSQVDLKQLRHLIGASGNLSFGNADLLMEVLGVIPGSVSPLCVFNDQERRVHVVLDKGILDHETVHAHPLRNDKTTAIGTQDLLAFLKAEGYEPQILDFAAAALEAQAQ</sequence>
<evidence type="ECO:0000256" key="1">
    <source>
        <dbReference type="ARBA" id="ARBA00010201"/>
    </source>
</evidence>
<dbReference type="InterPro" id="IPR040285">
    <property type="entry name" value="ProX/PRXD1"/>
</dbReference>
<organism evidence="3 4">
    <name type="scientific">Aestuariispira insulae</name>
    <dbReference type="NCBI Taxonomy" id="1461337"/>
    <lineage>
        <taxon>Bacteria</taxon>
        <taxon>Pseudomonadati</taxon>
        <taxon>Pseudomonadota</taxon>
        <taxon>Alphaproteobacteria</taxon>
        <taxon>Rhodospirillales</taxon>
        <taxon>Kiloniellaceae</taxon>
        <taxon>Aestuariispira</taxon>
    </lineage>
</organism>
<evidence type="ECO:0000313" key="4">
    <source>
        <dbReference type="Proteomes" id="UP000256845"/>
    </source>
</evidence>
<dbReference type="InterPro" id="IPR007214">
    <property type="entry name" value="YbaK/aa-tRNA-synth-assoc-dom"/>
</dbReference>